<dbReference type="RefSeq" id="WP_162377081.1">
    <property type="nucleotide sequence ID" value="NZ_JBHTKN010000008.1"/>
</dbReference>
<gene>
    <name evidence="1" type="ORF">ACFQ2N_12635</name>
</gene>
<evidence type="ECO:0000313" key="2">
    <source>
        <dbReference type="Proteomes" id="UP001597033"/>
    </source>
</evidence>
<accession>A0ABW3LZU6</accession>
<keyword evidence="2" id="KW-1185">Reference proteome</keyword>
<reference evidence="2" key="1">
    <citation type="journal article" date="2019" name="Int. J. Syst. Evol. Microbiol.">
        <title>The Global Catalogue of Microorganisms (GCM) 10K type strain sequencing project: providing services to taxonomists for standard genome sequencing and annotation.</title>
        <authorList>
            <consortium name="The Broad Institute Genomics Platform"/>
            <consortium name="The Broad Institute Genome Sequencing Center for Infectious Disease"/>
            <person name="Wu L."/>
            <person name="Ma J."/>
        </authorList>
    </citation>
    <scope>NUCLEOTIDE SEQUENCE [LARGE SCALE GENOMIC DNA]</scope>
    <source>
        <strain evidence="2">CCUG 55854</strain>
    </source>
</reference>
<organism evidence="1 2">
    <name type="scientific">Pseudoxanthomonas kaohsiungensis</name>
    <dbReference type="NCBI Taxonomy" id="283923"/>
    <lineage>
        <taxon>Bacteria</taxon>
        <taxon>Pseudomonadati</taxon>
        <taxon>Pseudomonadota</taxon>
        <taxon>Gammaproteobacteria</taxon>
        <taxon>Lysobacterales</taxon>
        <taxon>Lysobacteraceae</taxon>
        <taxon>Pseudoxanthomonas</taxon>
    </lineage>
</organism>
<dbReference type="Proteomes" id="UP001597033">
    <property type="component" value="Unassembled WGS sequence"/>
</dbReference>
<protein>
    <submittedName>
        <fullName evidence="1">Uncharacterized protein</fullName>
    </submittedName>
</protein>
<comment type="caution">
    <text evidence="1">The sequence shown here is derived from an EMBL/GenBank/DDBJ whole genome shotgun (WGS) entry which is preliminary data.</text>
</comment>
<dbReference type="EMBL" id="JBHTKN010000008">
    <property type="protein sequence ID" value="MFD1043192.1"/>
    <property type="molecule type" value="Genomic_DNA"/>
</dbReference>
<sequence length="79" mass="8654">MQYLTFDRSQTLALALVATAELRQPHYVPLADAPAAAGRADQVYLQQMHTVANGAVTGLVAQPRRALVPAQWELLRERG</sequence>
<evidence type="ECO:0000313" key="1">
    <source>
        <dbReference type="EMBL" id="MFD1043192.1"/>
    </source>
</evidence>
<name>A0ABW3LZU6_9GAMM</name>
<proteinExistence type="predicted"/>